<dbReference type="PANTHER" id="PTHR33973:SF4">
    <property type="entry name" value="OS07G0153300 PROTEIN"/>
    <property type="match status" value="1"/>
</dbReference>
<evidence type="ECO:0000256" key="1">
    <source>
        <dbReference type="SAM" id="MobiDB-lite"/>
    </source>
</evidence>
<sequence length="272" mass="30076">MTESPVQPVTPADEATPITPARYDARISHRRRDPLEHGFEQRSSTWLIDLDQVPELPRGLRWLCRFSAADHLGEPEYSLRANVNAFLAGHGVARPAKVLMLANPRVLGYVFNPLSVFYCYDRDGQLAHTVAEVRNTYGGRHSYLLSTDDRGNARTEKLFYVSPFYPVDGDYTMRLPQPGAELTVTVTLHRTGDRPFSAVLTGRRSGAAPASLWSALRTPLATRAVMIGIKRHGITLYAKGLRPLPRPGGERPCATDDAAPASFSAPDLRKTI</sequence>
<proteinExistence type="predicted"/>
<dbReference type="InterPro" id="IPR010775">
    <property type="entry name" value="DUF1365"/>
</dbReference>
<dbReference type="RefSeq" id="WP_311424098.1">
    <property type="nucleotide sequence ID" value="NZ_JAVREH010000025.1"/>
</dbReference>
<dbReference type="EMBL" id="JAVREH010000025">
    <property type="protein sequence ID" value="MDT0262951.1"/>
    <property type="molecule type" value="Genomic_DNA"/>
</dbReference>
<feature type="compositionally biased region" description="Low complexity" evidence="1">
    <location>
        <begin position="250"/>
        <end position="266"/>
    </location>
</feature>
<evidence type="ECO:0000313" key="3">
    <source>
        <dbReference type="Proteomes" id="UP001183176"/>
    </source>
</evidence>
<name>A0ABU2JD88_9ACTN</name>
<comment type="caution">
    <text evidence="2">The sequence shown here is derived from an EMBL/GenBank/DDBJ whole genome shotgun (WGS) entry which is preliminary data.</text>
</comment>
<feature type="region of interest" description="Disordered" evidence="1">
    <location>
        <begin position="1"/>
        <end position="23"/>
    </location>
</feature>
<reference evidence="3" key="1">
    <citation type="submission" date="2023-07" db="EMBL/GenBank/DDBJ databases">
        <title>30 novel species of actinomycetes from the DSMZ collection.</title>
        <authorList>
            <person name="Nouioui I."/>
        </authorList>
    </citation>
    <scope>NUCLEOTIDE SEQUENCE [LARGE SCALE GENOMIC DNA]</scope>
    <source>
        <strain evidence="3">DSM 44399</strain>
    </source>
</reference>
<protein>
    <submittedName>
        <fullName evidence="2">DUF1365 domain-containing protein</fullName>
    </submittedName>
</protein>
<accession>A0ABU2JD88</accession>
<feature type="region of interest" description="Disordered" evidence="1">
    <location>
        <begin position="245"/>
        <end position="272"/>
    </location>
</feature>
<dbReference type="Proteomes" id="UP001183176">
    <property type="component" value="Unassembled WGS sequence"/>
</dbReference>
<organism evidence="2 3">
    <name type="scientific">Jatrophihabitans lederbergiae</name>
    <dbReference type="NCBI Taxonomy" id="3075547"/>
    <lineage>
        <taxon>Bacteria</taxon>
        <taxon>Bacillati</taxon>
        <taxon>Actinomycetota</taxon>
        <taxon>Actinomycetes</taxon>
        <taxon>Jatrophihabitantales</taxon>
        <taxon>Jatrophihabitantaceae</taxon>
        <taxon>Jatrophihabitans</taxon>
    </lineage>
</organism>
<evidence type="ECO:0000313" key="2">
    <source>
        <dbReference type="EMBL" id="MDT0262951.1"/>
    </source>
</evidence>
<dbReference type="PANTHER" id="PTHR33973">
    <property type="entry name" value="OS07G0153300 PROTEIN"/>
    <property type="match status" value="1"/>
</dbReference>
<keyword evidence="3" id="KW-1185">Reference proteome</keyword>
<gene>
    <name evidence="2" type="ORF">RM423_16270</name>
</gene>
<dbReference type="Pfam" id="PF07103">
    <property type="entry name" value="DUF1365"/>
    <property type="match status" value="1"/>
</dbReference>